<protein>
    <submittedName>
        <fullName evidence="2">Haloalkane dehalogenase</fullName>
        <ecNumber evidence="2">3.8.1.5</ecNumber>
    </submittedName>
</protein>
<dbReference type="SUPFAM" id="SSF53474">
    <property type="entry name" value="alpha/beta-Hydrolases"/>
    <property type="match status" value="1"/>
</dbReference>
<evidence type="ECO:0000313" key="2">
    <source>
        <dbReference type="EMBL" id="AIF98732.1"/>
    </source>
</evidence>
<dbReference type="GeneID" id="78254968"/>
<keyword evidence="3" id="KW-1185">Reference proteome</keyword>
<dbReference type="EC" id="3.8.1.5" evidence="2"/>
<accession>A0A075P614</accession>
<reference evidence="2 3" key="1">
    <citation type="submission" date="2014-06" db="EMBL/GenBank/DDBJ databases">
        <title>Genomes of Alteromonas australica, a world apart.</title>
        <authorList>
            <person name="Gonzaga A."/>
            <person name="Lopez-Perez M."/>
            <person name="Rodriguez-Valera F."/>
        </authorList>
    </citation>
    <scope>NUCLEOTIDE SEQUENCE [LARGE SCALE GENOMIC DNA]</scope>
    <source>
        <strain evidence="2 3">H 17</strain>
    </source>
</reference>
<dbReference type="EMBL" id="CP008849">
    <property type="protein sequence ID" value="AIF98732.1"/>
    <property type="molecule type" value="Genomic_DNA"/>
</dbReference>
<dbReference type="PANTHER" id="PTHR43194:SF5">
    <property type="entry name" value="PIMELOYL-[ACYL-CARRIER PROTEIN] METHYL ESTER ESTERASE"/>
    <property type="match status" value="1"/>
</dbReference>
<dbReference type="Proteomes" id="UP000056090">
    <property type="component" value="Chromosome"/>
</dbReference>
<keyword evidence="2" id="KW-0378">Hydrolase</keyword>
<feature type="domain" description="AB hydrolase-1" evidence="1">
    <location>
        <begin position="48"/>
        <end position="286"/>
    </location>
</feature>
<gene>
    <name evidence="2" type="ORF">EP13_08575</name>
</gene>
<dbReference type="GO" id="GO:0018786">
    <property type="term" value="F:haloalkane dehalogenase activity"/>
    <property type="evidence" value="ECO:0007669"/>
    <property type="project" value="UniProtKB-EC"/>
</dbReference>
<dbReference type="InterPro" id="IPR029058">
    <property type="entry name" value="AB_hydrolase_fold"/>
</dbReference>
<evidence type="ECO:0000313" key="3">
    <source>
        <dbReference type="Proteomes" id="UP000056090"/>
    </source>
</evidence>
<dbReference type="InterPro" id="IPR000639">
    <property type="entry name" value="Epox_hydrolase-like"/>
</dbReference>
<dbReference type="Gene3D" id="3.40.50.1820">
    <property type="entry name" value="alpha/beta hydrolase"/>
    <property type="match status" value="1"/>
</dbReference>
<dbReference type="PRINTS" id="PR00412">
    <property type="entry name" value="EPOXHYDRLASE"/>
</dbReference>
<dbReference type="PANTHER" id="PTHR43194">
    <property type="entry name" value="HYDROLASE ALPHA/BETA FOLD FAMILY"/>
    <property type="match status" value="1"/>
</dbReference>
<dbReference type="AlphaFoldDB" id="A0A075P614"/>
<proteinExistence type="predicted"/>
<dbReference type="Pfam" id="PF00561">
    <property type="entry name" value="Abhydrolase_1"/>
    <property type="match status" value="1"/>
</dbReference>
<evidence type="ECO:0000259" key="1">
    <source>
        <dbReference type="Pfam" id="PF00561"/>
    </source>
</evidence>
<name>A0A075P614_9ALTE</name>
<sequence>MQVLKTPEEAFSFITDFPYPPRYINVTDTMGGEIVMAYYQAGPDDGLPVVLLHGEPTWAYLYRKMMPRLVDAGFNVFVPDLIGFGRSDKPVHQKDYTYARHLIWLKEWFQQVINQPAALFCQDWGGLLGLRLVADMPEKFVAVMASNTGLPTGDKPPSDAFIKWRRFSQDVPEFPTSEVIQQGTVSLLNKPTLKAYDAPFPSERYKAGARAFPLLVPTSPDNPESNANREAWENLQQFCRPFMTAFSDQDPVTAGGDTIMQKRIAGCSGVTHTTIEGGGHFVQEDKGEELAHHLIAFIQQ</sequence>
<organism evidence="2 3">
    <name type="scientific">Alteromonas australica</name>
    <dbReference type="NCBI Taxonomy" id="589873"/>
    <lineage>
        <taxon>Bacteria</taxon>
        <taxon>Pseudomonadati</taxon>
        <taxon>Pseudomonadota</taxon>
        <taxon>Gammaproteobacteria</taxon>
        <taxon>Alteromonadales</taxon>
        <taxon>Alteromonadaceae</taxon>
        <taxon>Alteromonas/Salinimonas group</taxon>
        <taxon>Alteromonas</taxon>
    </lineage>
</organism>
<dbReference type="NCBIfam" id="NF002043">
    <property type="entry name" value="PRK00870.1"/>
    <property type="match status" value="1"/>
</dbReference>
<dbReference type="InterPro" id="IPR050228">
    <property type="entry name" value="Carboxylesterase_BioH"/>
</dbReference>
<dbReference type="InterPro" id="IPR000073">
    <property type="entry name" value="AB_hydrolase_1"/>
</dbReference>
<dbReference type="RefSeq" id="WP_044056891.1">
    <property type="nucleotide sequence ID" value="NZ_CBCSKJ010000003.1"/>
</dbReference>
<dbReference type="eggNOG" id="COG2267">
    <property type="taxonomic scope" value="Bacteria"/>
</dbReference>
<dbReference type="KEGG" id="aal:EP13_08575"/>